<keyword evidence="2 3" id="KW-0560">Oxidoreductase</keyword>
<dbReference type="EC" id="1.1.1.47" evidence="3"/>
<evidence type="ECO:0000256" key="1">
    <source>
        <dbReference type="ARBA" id="ARBA00006484"/>
    </source>
</evidence>
<dbReference type="PANTHER" id="PTHR24321">
    <property type="entry name" value="DEHYDROGENASES, SHORT CHAIN"/>
    <property type="match status" value="1"/>
</dbReference>
<dbReference type="Pfam" id="PF13561">
    <property type="entry name" value="adh_short_C2"/>
    <property type="match status" value="1"/>
</dbReference>
<reference evidence="3 4" key="1">
    <citation type="submission" date="2019-08" db="EMBL/GenBank/DDBJ databases">
        <title>Genome of Phaeodactylibacter luteus.</title>
        <authorList>
            <person name="Bowman J.P."/>
        </authorList>
    </citation>
    <scope>NUCLEOTIDE SEQUENCE [LARGE SCALE GENOMIC DNA]</scope>
    <source>
        <strain evidence="3 4">KCTC 42180</strain>
    </source>
</reference>
<gene>
    <name evidence="3" type="ORF">FRY97_21805</name>
</gene>
<accession>A0A5C6REY8</accession>
<proteinExistence type="inferred from homology"/>
<dbReference type="PRINTS" id="PR00080">
    <property type="entry name" value="SDRFAMILY"/>
</dbReference>
<dbReference type="EMBL" id="VOOR01000135">
    <property type="protein sequence ID" value="TXB56524.1"/>
    <property type="molecule type" value="Genomic_DNA"/>
</dbReference>
<protein>
    <submittedName>
        <fullName evidence="3">Glucose 1-dehydrogenase</fullName>
        <ecNumber evidence="3">1.1.1.47</ecNumber>
    </submittedName>
</protein>
<dbReference type="FunFam" id="3.40.50.720:FF:000084">
    <property type="entry name" value="Short-chain dehydrogenase reductase"/>
    <property type="match status" value="1"/>
</dbReference>
<comment type="similarity">
    <text evidence="1">Belongs to the short-chain dehydrogenases/reductases (SDR) family.</text>
</comment>
<dbReference type="PRINTS" id="PR00081">
    <property type="entry name" value="GDHRDH"/>
</dbReference>
<dbReference type="SUPFAM" id="SSF51735">
    <property type="entry name" value="NAD(P)-binding Rossmann-fold domains"/>
    <property type="match status" value="1"/>
</dbReference>
<dbReference type="OrthoDB" id="9803333at2"/>
<dbReference type="PANTHER" id="PTHR24321:SF8">
    <property type="entry name" value="ESTRADIOL 17-BETA-DEHYDROGENASE 8-RELATED"/>
    <property type="match status" value="1"/>
</dbReference>
<evidence type="ECO:0000313" key="4">
    <source>
        <dbReference type="Proteomes" id="UP000321580"/>
    </source>
</evidence>
<evidence type="ECO:0000313" key="3">
    <source>
        <dbReference type="EMBL" id="TXB56524.1"/>
    </source>
</evidence>
<sequence>MKRLEDKVAIVTGGASGIGKATAKLLGSHGAKVIIADLNEQQATNVIKEITDSGNIAEFQKLDISDEANWINVIAFAKATFGRLDILVNVAGVSLLKPLVETTSEEFDFVVKINLKGAFLGMKHVVGLMQENGSGSIINISSSLGIVGAPNQSVYTATKGGIRLLTKTAAIEFAAFNVRVNSVHPGFTETDMTKDLIANEEVKKMVLGPTLLRRPAQPEEIANGILFLASDESSYMTGSELVIDGGYTAS</sequence>
<dbReference type="RefSeq" id="WP_147169739.1">
    <property type="nucleotide sequence ID" value="NZ_VOOR01000135.1"/>
</dbReference>
<dbReference type="GO" id="GO:0047936">
    <property type="term" value="F:glucose 1-dehydrogenase [NAD(P)+] activity"/>
    <property type="evidence" value="ECO:0007669"/>
    <property type="project" value="UniProtKB-EC"/>
</dbReference>
<dbReference type="Gene3D" id="3.40.50.720">
    <property type="entry name" value="NAD(P)-binding Rossmann-like Domain"/>
    <property type="match status" value="1"/>
</dbReference>
<dbReference type="InterPro" id="IPR020904">
    <property type="entry name" value="Sc_DH/Rdtase_CS"/>
</dbReference>
<dbReference type="Proteomes" id="UP000321580">
    <property type="component" value="Unassembled WGS sequence"/>
</dbReference>
<dbReference type="NCBIfam" id="NF005559">
    <property type="entry name" value="PRK07231.1"/>
    <property type="match status" value="1"/>
</dbReference>
<dbReference type="PROSITE" id="PS00061">
    <property type="entry name" value="ADH_SHORT"/>
    <property type="match status" value="1"/>
</dbReference>
<dbReference type="InterPro" id="IPR002347">
    <property type="entry name" value="SDR_fam"/>
</dbReference>
<dbReference type="AlphaFoldDB" id="A0A5C6REY8"/>
<evidence type="ECO:0000256" key="2">
    <source>
        <dbReference type="ARBA" id="ARBA00023002"/>
    </source>
</evidence>
<dbReference type="InterPro" id="IPR036291">
    <property type="entry name" value="NAD(P)-bd_dom_sf"/>
</dbReference>
<name>A0A5C6REY8_9BACT</name>
<comment type="caution">
    <text evidence="3">The sequence shown here is derived from an EMBL/GenBank/DDBJ whole genome shotgun (WGS) entry which is preliminary data.</text>
</comment>
<organism evidence="3 4">
    <name type="scientific">Phaeodactylibacter luteus</name>
    <dbReference type="NCBI Taxonomy" id="1564516"/>
    <lineage>
        <taxon>Bacteria</taxon>
        <taxon>Pseudomonadati</taxon>
        <taxon>Bacteroidota</taxon>
        <taxon>Saprospiria</taxon>
        <taxon>Saprospirales</taxon>
        <taxon>Haliscomenobacteraceae</taxon>
        <taxon>Phaeodactylibacter</taxon>
    </lineage>
</organism>
<keyword evidence="4" id="KW-1185">Reference proteome</keyword>